<comment type="caution">
    <text evidence="9">The sequence shown here is derived from an EMBL/GenBank/DDBJ whole genome shotgun (WGS) entry which is preliminary data.</text>
</comment>
<gene>
    <name evidence="9" type="ORF">DASC09_043370</name>
</gene>
<dbReference type="Pfam" id="PF04756">
    <property type="entry name" value="OST3_OST6"/>
    <property type="match status" value="1"/>
</dbReference>
<keyword evidence="4 7" id="KW-1133">Transmembrane helix</keyword>
<dbReference type="GO" id="GO:0008250">
    <property type="term" value="C:oligosaccharyltransferase complex"/>
    <property type="evidence" value="ECO:0007669"/>
    <property type="project" value="TreeGrafter"/>
</dbReference>
<evidence type="ECO:0000256" key="7">
    <source>
        <dbReference type="SAM" id="Phobius"/>
    </source>
</evidence>
<keyword evidence="5 7" id="KW-0472">Membrane</keyword>
<dbReference type="SUPFAM" id="SSF52833">
    <property type="entry name" value="Thioredoxin-like"/>
    <property type="match status" value="1"/>
</dbReference>
<feature type="transmembrane region" description="Helical" evidence="7">
    <location>
        <begin position="304"/>
        <end position="324"/>
    </location>
</feature>
<evidence type="ECO:0000256" key="3">
    <source>
        <dbReference type="ARBA" id="ARBA00022692"/>
    </source>
</evidence>
<feature type="transmembrane region" description="Helical" evidence="7">
    <location>
        <begin position="259"/>
        <end position="283"/>
    </location>
</feature>
<evidence type="ECO:0000256" key="1">
    <source>
        <dbReference type="ARBA" id="ARBA00004477"/>
    </source>
</evidence>
<feature type="transmembrane region" description="Helical" evidence="7">
    <location>
        <begin position="388"/>
        <end position="409"/>
    </location>
</feature>
<dbReference type="PANTHER" id="PTHR12692:SF3">
    <property type="entry name" value="DOLICHYL-DIPHOSPHOOLIGOSACCHARIDE--PROTEIN GLYCOSYLTRANSFERASE SUBUNIT OST6"/>
    <property type="match status" value="1"/>
</dbReference>
<comment type="subcellular location">
    <subcellularLocation>
        <location evidence="1">Endoplasmic reticulum membrane</location>
        <topology evidence="1">Multi-pass membrane protein</topology>
    </subcellularLocation>
</comment>
<evidence type="ECO:0000256" key="8">
    <source>
        <dbReference type="SAM" id="SignalP"/>
    </source>
</evidence>
<reference evidence="9 10" key="1">
    <citation type="journal article" date="2023" name="Elife">
        <title>Identification of key yeast species and microbe-microbe interactions impacting larval growth of Drosophila in the wild.</title>
        <authorList>
            <person name="Mure A."/>
            <person name="Sugiura Y."/>
            <person name="Maeda R."/>
            <person name="Honda K."/>
            <person name="Sakurai N."/>
            <person name="Takahashi Y."/>
            <person name="Watada M."/>
            <person name="Katoh T."/>
            <person name="Gotoh A."/>
            <person name="Gotoh Y."/>
            <person name="Taniguchi I."/>
            <person name="Nakamura K."/>
            <person name="Hayashi T."/>
            <person name="Katayama T."/>
            <person name="Uemura T."/>
            <person name="Hattori Y."/>
        </authorList>
    </citation>
    <scope>NUCLEOTIDE SEQUENCE [LARGE SCALE GENOMIC DNA]</scope>
    <source>
        <strain evidence="9 10">SC-9</strain>
    </source>
</reference>
<accession>A0AAV5QRB9</accession>
<dbReference type="GeneID" id="90074987"/>
<evidence type="ECO:0000313" key="9">
    <source>
        <dbReference type="EMBL" id="GMM37012.1"/>
    </source>
</evidence>
<evidence type="ECO:0000256" key="4">
    <source>
        <dbReference type="ARBA" id="ARBA00022989"/>
    </source>
</evidence>
<organism evidence="9 10">
    <name type="scientific">Saccharomycopsis crataegensis</name>
    <dbReference type="NCBI Taxonomy" id="43959"/>
    <lineage>
        <taxon>Eukaryota</taxon>
        <taxon>Fungi</taxon>
        <taxon>Dikarya</taxon>
        <taxon>Ascomycota</taxon>
        <taxon>Saccharomycotina</taxon>
        <taxon>Saccharomycetes</taxon>
        <taxon>Saccharomycopsidaceae</taxon>
        <taxon>Saccharomycopsis</taxon>
    </lineage>
</organism>
<keyword evidence="3 7" id="KW-0812">Transmembrane</keyword>
<dbReference type="InterPro" id="IPR036249">
    <property type="entry name" value="Thioredoxin-like_sf"/>
</dbReference>
<feature type="region of interest" description="Disordered" evidence="6">
    <location>
        <begin position="343"/>
        <end position="376"/>
    </location>
</feature>
<evidence type="ECO:0000256" key="2">
    <source>
        <dbReference type="ARBA" id="ARBA00009561"/>
    </source>
</evidence>
<dbReference type="Gene3D" id="3.40.30.10">
    <property type="entry name" value="Glutaredoxin"/>
    <property type="match status" value="1"/>
</dbReference>
<keyword evidence="8" id="KW-0732">Signal</keyword>
<name>A0AAV5QRB9_9ASCO</name>
<evidence type="ECO:0000256" key="6">
    <source>
        <dbReference type="SAM" id="MobiDB-lite"/>
    </source>
</evidence>
<keyword evidence="10" id="KW-1185">Reference proteome</keyword>
<protein>
    <submittedName>
        <fullName evidence="9">Dolichyl-diphosphooligosaccharide--protein glycotransferase</fullName>
    </submittedName>
</protein>
<dbReference type="Proteomes" id="UP001360560">
    <property type="component" value="Unassembled WGS sequence"/>
</dbReference>
<proteinExistence type="inferred from homology"/>
<dbReference type="PANTHER" id="PTHR12692">
    <property type="entry name" value="DOLICHYL-DIPHOSPHOOLIGOSACCHARIDE--PROTEIN GLYCOSYLTRANSFERASE-RELATED"/>
    <property type="match status" value="1"/>
</dbReference>
<sequence>MKLFQFIKLILFFVGICLAVKNPVPNGKKFKSVLSKDALVPLRDPKTGVVKLTDKNIKLIVNPAVREANIVVFLTANSPQIGCKACKDFLPIFQKTAKTFMESYPDKTLDNSADQLSNRDLFFIELDYSVTGEFFKSLKIDRVPHIWVVPSYDVLYRYLTTEKNLGPDELADPSNFLLKSSDHYQYSVSEGSSPQEFSNYISAALQISFKISNGGNDGFELDETTVGMAIIAISIIVIIKKKINDQDNTLLQKASKPRVWMGLSVLLICLFCSGYMFTVVRGVPLLARNEKGPFYFAGGSQYQIGIESFIVCGVYLFIGFWVVLLTDILPKYAPIEEEHQSEKVVTVTEKDESNKEEKENDTEEKEDSEEKDDVPQNHFHLSETAHSVLVIIAVIGLYYAFSLLTSIYLKKDGGYPFAMSRVL</sequence>
<feature type="signal peptide" evidence="8">
    <location>
        <begin position="1"/>
        <end position="19"/>
    </location>
</feature>
<dbReference type="GO" id="GO:0018279">
    <property type="term" value="P:protein N-linked glycosylation via asparagine"/>
    <property type="evidence" value="ECO:0007669"/>
    <property type="project" value="TreeGrafter"/>
</dbReference>
<feature type="compositionally biased region" description="Basic and acidic residues" evidence="6">
    <location>
        <begin position="343"/>
        <end position="358"/>
    </location>
</feature>
<comment type="similarity">
    <text evidence="2">Belongs to the OST3/OST6 family.</text>
</comment>
<dbReference type="AlphaFoldDB" id="A0AAV5QRB9"/>
<dbReference type="RefSeq" id="XP_064854008.1">
    <property type="nucleotide sequence ID" value="XM_064997936.1"/>
</dbReference>
<evidence type="ECO:0000256" key="5">
    <source>
        <dbReference type="ARBA" id="ARBA00023136"/>
    </source>
</evidence>
<feature type="compositionally biased region" description="Acidic residues" evidence="6">
    <location>
        <begin position="359"/>
        <end position="372"/>
    </location>
</feature>
<feature type="chain" id="PRO_5043797906" evidence="8">
    <location>
        <begin position="20"/>
        <end position="423"/>
    </location>
</feature>
<evidence type="ECO:0000313" key="10">
    <source>
        <dbReference type="Proteomes" id="UP001360560"/>
    </source>
</evidence>
<dbReference type="EMBL" id="BTFZ01000011">
    <property type="protein sequence ID" value="GMM37012.1"/>
    <property type="molecule type" value="Genomic_DNA"/>
</dbReference>
<dbReference type="InterPro" id="IPR021149">
    <property type="entry name" value="OligosaccharylTrfase_OST3/OST6"/>
</dbReference>